<feature type="region of interest" description="Disordered" evidence="1">
    <location>
        <begin position="458"/>
        <end position="564"/>
    </location>
</feature>
<feature type="compositionally biased region" description="Low complexity" evidence="1">
    <location>
        <begin position="594"/>
        <end position="605"/>
    </location>
</feature>
<dbReference type="EMBL" id="CAAE01008103">
    <property type="protein sequence ID" value="CAF91172.1"/>
    <property type="molecule type" value="Genomic_DNA"/>
</dbReference>
<name>Q4T7G0_TETNG</name>
<dbReference type="AlphaFoldDB" id="Q4T7G0"/>
<protein>
    <submittedName>
        <fullName evidence="3">Chromosome undetermined SCAF8103, whole genome shotgun sequence</fullName>
    </submittedName>
</protein>
<dbReference type="KEGG" id="tng:GSTEN00005738G001"/>
<organism evidence="3">
    <name type="scientific">Tetraodon nigroviridis</name>
    <name type="common">Spotted green pufferfish</name>
    <name type="synonym">Chelonodon nigroviridis</name>
    <dbReference type="NCBI Taxonomy" id="99883"/>
    <lineage>
        <taxon>Eukaryota</taxon>
        <taxon>Metazoa</taxon>
        <taxon>Chordata</taxon>
        <taxon>Craniata</taxon>
        <taxon>Vertebrata</taxon>
        <taxon>Euteleostomi</taxon>
        <taxon>Actinopterygii</taxon>
        <taxon>Neopterygii</taxon>
        <taxon>Teleostei</taxon>
        <taxon>Neoteleostei</taxon>
        <taxon>Acanthomorphata</taxon>
        <taxon>Eupercaria</taxon>
        <taxon>Tetraodontiformes</taxon>
        <taxon>Tetradontoidea</taxon>
        <taxon>Tetraodontidae</taxon>
        <taxon>Tetraodon</taxon>
    </lineage>
</organism>
<feature type="compositionally biased region" description="Low complexity" evidence="1">
    <location>
        <begin position="135"/>
        <end position="144"/>
    </location>
</feature>
<accession>Q4T7G0</accession>
<feature type="compositionally biased region" description="Low complexity" evidence="1">
    <location>
        <begin position="409"/>
        <end position="419"/>
    </location>
</feature>
<proteinExistence type="predicted"/>
<dbReference type="Pfam" id="PF00169">
    <property type="entry name" value="PH"/>
    <property type="match status" value="1"/>
</dbReference>
<dbReference type="Gene3D" id="2.30.29.30">
    <property type="entry name" value="Pleckstrin-homology domain (PH domain)/Phosphotyrosine-binding domain (PTB)"/>
    <property type="match status" value="1"/>
</dbReference>
<dbReference type="SUPFAM" id="SSF50729">
    <property type="entry name" value="PH domain-like"/>
    <property type="match status" value="1"/>
</dbReference>
<feature type="compositionally biased region" description="Basic and acidic residues" evidence="1">
    <location>
        <begin position="343"/>
        <end position="352"/>
    </location>
</feature>
<dbReference type="PROSITE" id="PS50003">
    <property type="entry name" value="PH_DOMAIN"/>
    <property type="match status" value="1"/>
</dbReference>
<reference evidence="3" key="1">
    <citation type="journal article" date="2004" name="Nature">
        <title>Genome duplication in the teleost fish Tetraodon nigroviridis reveals the early vertebrate proto-karyotype.</title>
        <authorList>
            <person name="Jaillon O."/>
            <person name="Aury J.-M."/>
            <person name="Brunet F."/>
            <person name="Petit J.-L."/>
            <person name="Stange-Thomann N."/>
            <person name="Mauceli E."/>
            <person name="Bouneau L."/>
            <person name="Fischer C."/>
            <person name="Ozouf-Costaz C."/>
            <person name="Bernot A."/>
            <person name="Nicaud S."/>
            <person name="Jaffe D."/>
            <person name="Fisher S."/>
            <person name="Lutfalla G."/>
            <person name="Dossat C."/>
            <person name="Segurens B."/>
            <person name="Dasilva C."/>
            <person name="Salanoubat M."/>
            <person name="Levy M."/>
            <person name="Boudet N."/>
            <person name="Castellano S."/>
            <person name="Anthouard V."/>
            <person name="Jubin C."/>
            <person name="Castelli V."/>
            <person name="Katinka M."/>
            <person name="Vacherie B."/>
            <person name="Biemont C."/>
            <person name="Skalli Z."/>
            <person name="Cattolico L."/>
            <person name="Poulain J."/>
            <person name="De Berardinis V."/>
            <person name="Cruaud C."/>
            <person name="Duprat S."/>
            <person name="Brottier P."/>
            <person name="Coutanceau J.-P."/>
            <person name="Gouzy J."/>
            <person name="Parra G."/>
            <person name="Lardier G."/>
            <person name="Chapple C."/>
            <person name="McKernan K.J."/>
            <person name="McEwan P."/>
            <person name="Bosak S."/>
            <person name="Kellis M."/>
            <person name="Volff J.-N."/>
            <person name="Guigo R."/>
            <person name="Zody M.C."/>
            <person name="Mesirov J."/>
            <person name="Lindblad-Toh K."/>
            <person name="Birren B."/>
            <person name="Nusbaum C."/>
            <person name="Kahn D."/>
            <person name="Robinson-Rechavi M."/>
            <person name="Laudet V."/>
            <person name="Schachter V."/>
            <person name="Quetier F."/>
            <person name="Saurin W."/>
            <person name="Scarpelli C."/>
            <person name="Wincker P."/>
            <person name="Lander E.S."/>
            <person name="Weissenbach J."/>
            <person name="Roest Crollius H."/>
        </authorList>
    </citation>
    <scope>NUCLEOTIDE SEQUENCE [LARGE SCALE GENOMIC DNA]</scope>
</reference>
<dbReference type="InterPro" id="IPR001849">
    <property type="entry name" value="PH_domain"/>
</dbReference>
<dbReference type="InterPro" id="IPR011993">
    <property type="entry name" value="PH-like_dom_sf"/>
</dbReference>
<dbReference type="PANTHER" id="PTHR12752:SF2">
    <property type="entry name" value="PDZ AND PLECKSTRIN HOMOLOGY DOMAINS 1"/>
    <property type="match status" value="1"/>
</dbReference>
<evidence type="ECO:0000313" key="3">
    <source>
        <dbReference type="EMBL" id="CAF91172.1"/>
    </source>
</evidence>
<feature type="region of interest" description="Disordered" evidence="1">
    <location>
        <begin position="26"/>
        <end position="148"/>
    </location>
</feature>
<feature type="compositionally biased region" description="Basic and acidic residues" evidence="1">
    <location>
        <begin position="458"/>
        <end position="467"/>
    </location>
</feature>
<feature type="domain" description="PH" evidence="2">
    <location>
        <begin position="707"/>
        <end position="804"/>
    </location>
</feature>
<dbReference type="OrthoDB" id="2157866at2759"/>
<feature type="region of interest" description="Disordered" evidence="1">
    <location>
        <begin position="273"/>
        <end position="352"/>
    </location>
</feature>
<sequence>MTTDELLSIPYDGSMPVTHTSAFIQGLSSQGGAPQPGLPPRSLSMCAVPEGNRQGAPPPGRRRRAAASRLRAELPGRERRPGWRSWTRRRIPSTQTHRPSSRCSSGCRLWRRSSSSGSGSGSQRPPGLRRRRSPSSRTFGSSLGRSPDGLSLQRALHLLTNLKVLVEEPSKTEQEEEKQEPTSCPGATSRCLGPSCLLVALRPLRVLLAPSHSQGFYTGFSPLGTSSWFWGPAGPLITPAVNKHPQSSVHLLLPRILASCPVLAANLWFRSPGHPDTPEGDALQGAPASGPTTPPDDKQQSSSSAFKDGTKRDGQGDQNVLLGRPQSAPEARGRRRRLRPLGRQKEALQGEQAVELRRRELHHQRHDGRASLRGLSFCGRDASGRRQGLLRRDLLLVCVGLPGGRQLRRSSSQPQQQDQSRLKSVHFLELPAAGPHPPGRRRPCSCCLFIAVPRLRSSREDCEDQQRHGRVSLGLPNPVFQAHRGDRGGHQRSSRGGGPDGRRLPISRQRDGRHKHPPLRGRQPGQARPSPAPPGRSRSPDANHRIRHSSIPQQPQTGVPRLPVQAHPVGPDQRLEEEVVRAHARLLPVLLPTPAGRRQAAAPAGGQAGGGRGPGRRLPGEALRLQVLPPGRLPSLLLLRQLQAGDEEVTGTLVSARRQSPQHLFHCFTSSRWLEAMEKAIRPVTQNHVWEDVTRHNCSLPPLAVKHPERLGLLHKLDTSRDAWVQHYCILKDGCLSFYSGIRATHAQGGIYLQGYTVREQPCGSKKSSIELKPPSDEFKTFYFCAENAAENKRWILALRASVKKWLPLRQALQDFMSQPPEETRM</sequence>
<dbReference type="PANTHER" id="PTHR12752">
    <property type="entry name" value="PHOSPHOINOSITOL 3-PHOSPHATE-BINDING PROTEIN"/>
    <property type="match status" value="1"/>
</dbReference>
<gene>
    <name evidence="3" type="ORF">GSTENG00005738001</name>
</gene>
<evidence type="ECO:0000256" key="1">
    <source>
        <dbReference type="SAM" id="MobiDB-lite"/>
    </source>
</evidence>
<feature type="compositionally biased region" description="Basic and acidic residues" evidence="1">
    <location>
        <begin position="70"/>
        <end position="81"/>
    </location>
</feature>
<feature type="region of interest" description="Disordered" evidence="1">
    <location>
        <begin position="167"/>
        <end position="186"/>
    </location>
</feature>
<feature type="region of interest" description="Disordered" evidence="1">
    <location>
        <begin position="405"/>
        <end position="440"/>
    </location>
</feature>
<feature type="compositionally biased region" description="Low complexity" evidence="1">
    <location>
        <begin position="101"/>
        <end position="126"/>
    </location>
</feature>
<feature type="region of interest" description="Disordered" evidence="1">
    <location>
        <begin position="594"/>
        <end position="618"/>
    </location>
</feature>
<reference evidence="3" key="2">
    <citation type="submission" date="2004-02" db="EMBL/GenBank/DDBJ databases">
        <authorList>
            <consortium name="Genoscope"/>
            <consortium name="Whitehead Institute Centre for Genome Research"/>
        </authorList>
    </citation>
    <scope>NUCLEOTIDE SEQUENCE</scope>
</reference>
<feature type="compositionally biased region" description="Basic residues" evidence="1">
    <location>
        <begin position="333"/>
        <end position="342"/>
    </location>
</feature>
<dbReference type="SMART" id="SM00233">
    <property type="entry name" value="PH"/>
    <property type="match status" value="1"/>
</dbReference>
<evidence type="ECO:0000259" key="2">
    <source>
        <dbReference type="PROSITE" id="PS50003"/>
    </source>
</evidence>